<dbReference type="PROSITE" id="PS51257">
    <property type="entry name" value="PROKAR_LIPOPROTEIN"/>
    <property type="match status" value="1"/>
</dbReference>
<organism evidence="3 4">
    <name type="scientific">Undibacterium danionis</name>
    <dbReference type="NCBI Taxonomy" id="1812100"/>
    <lineage>
        <taxon>Bacteria</taxon>
        <taxon>Pseudomonadati</taxon>
        <taxon>Pseudomonadota</taxon>
        <taxon>Betaproteobacteria</taxon>
        <taxon>Burkholderiales</taxon>
        <taxon>Oxalobacteraceae</taxon>
        <taxon>Undibacterium</taxon>
    </lineage>
</organism>
<dbReference type="InterPro" id="IPR029045">
    <property type="entry name" value="ClpP/crotonase-like_dom_sf"/>
</dbReference>
<dbReference type="SUPFAM" id="SSF50156">
    <property type="entry name" value="PDZ domain-like"/>
    <property type="match status" value="1"/>
</dbReference>
<dbReference type="PROSITE" id="PS50106">
    <property type="entry name" value="PDZ"/>
    <property type="match status" value="1"/>
</dbReference>
<protein>
    <submittedName>
        <fullName evidence="3">S41 family peptidase</fullName>
    </submittedName>
</protein>
<dbReference type="PANTHER" id="PTHR32060">
    <property type="entry name" value="TAIL-SPECIFIC PROTEASE"/>
    <property type="match status" value="1"/>
</dbReference>
<dbReference type="InterPro" id="IPR041613">
    <property type="entry name" value="Pept_S41_N"/>
</dbReference>
<dbReference type="Gene3D" id="3.90.226.10">
    <property type="entry name" value="2-enoyl-CoA Hydratase, Chain A, domain 1"/>
    <property type="match status" value="1"/>
</dbReference>
<evidence type="ECO:0000313" key="4">
    <source>
        <dbReference type="Proteomes" id="UP001589844"/>
    </source>
</evidence>
<dbReference type="SMART" id="SM00228">
    <property type="entry name" value="PDZ"/>
    <property type="match status" value="1"/>
</dbReference>
<dbReference type="Gene3D" id="3.30.750.170">
    <property type="match status" value="1"/>
</dbReference>
<sequence>MTYQLRKATSLFSSLLLAGLLSSCGGGGSSNSSSADLCSTNSALCSVAGNGNGNNGSNGNNSGTGTPTGSTIGAPSVYANVCTPSVEKNWVRAHLNDVYLWYKQIVDVPPANYSTPQLYFDALLVKKNDRFSFTAPKDEIDGYFEAGEDVSFGYKLVNQNNQLRVTYVQPNSPADLQQIKRGAQIVGLNGTPIGQVGYDAQVAALYPTSSQTTTRFEIKDVGASATRIVEMKAATVVTQPVLQSKIITTAESRRLGYLVFTDHIATASDPLVNSLRNFKQQGIDDLVIDLRYNGGGYIYIANEVASMIAGSKAQGRVFEQLQYNDKHSDWTADSKFFFTNKSRSGQDLPQLNLSRVFVLTSARTCSASESIINGLSPFVQVITIGGTTCGKPYGFSQTDNCGTAYFAIEFDGINDAGKGGYVNGFAPTCPATDDLEHELGSLSERLLANAASYSKSGTCAPSGIAVPAAPFQINGTIIDPDPHPWRNNRIRK</sequence>
<comment type="caution">
    <text evidence="3">The sequence shown here is derived from an EMBL/GenBank/DDBJ whole genome shotgun (WGS) entry which is preliminary data.</text>
</comment>
<evidence type="ECO:0000259" key="2">
    <source>
        <dbReference type="PROSITE" id="PS50106"/>
    </source>
</evidence>
<feature type="domain" description="PDZ" evidence="2">
    <location>
        <begin position="145"/>
        <end position="220"/>
    </location>
</feature>
<feature type="signal peptide" evidence="1">
    <location>
        <begin position="1"/>
        <end position="18"/>
    </location>
</feature>
<proteinExistence type="predicted"/>
<name>A0ABV6IGF1_9BURK</name>
<feature type="chain" id="PRO_5047066520" evidence="1">
    <location>
        <begin position="19"/>
        <end position="492"/>
    </location>
</feature>
<dbReference type="RefSeq" id="WP_390213461.1">
    <property type="nucleotide sequence ID" value="NZ_JBHLXJ010000015.1"/>
</dbReference>
<dbReference type="Pfam" id="PF18294">
    <property type="entry name" value="Pept_S41_N"/>
    <property type="match status" value="1"/>
</dbReference>
<keyword evidence="4" id="KW-1185">Reference proteome</keyword>
<dbReference type="InterPro" id="IPR001478">
    <property type="entry name" value="PDZ"/>
</dbReference>
<evidence type="ECO:0000256" key="1">
    <source>
        <dbReference type="SAM" id="SignalP"/>
    </source>
</evidence>
<dbReference type="Proteomes" id="UP001589844">
    <property type="component" value="Unassembled WGS sequence"/>
</dbReference>
<dbReference type="InterPro" id="IPR036034">
    <property type="entry name" value="PDZ_sf"/>
</dbReference>
<dbReference type="EMBL" id="JBHLXJ010000015">
    <property type="protein sequence ID" value="MFC0350915.1"/>
    <property type="molecule type" value="Genomic_DNA"/>
</dbReference>
<accession>A0ABV6IGF1</accession>
<dbReference type="PANTHER" id="PTHR32060:SF30">
    <property type="entry name" value="CARBOXY-TERMINAL PROCESSING PROTEASE CTPA"/>
    <property type="match status" value="1"/>
</dbReference>
<gene>
    <name evidence="3" type="ORF">ACFFJH_13950</name>
</gene>
<evidence type="ECO:0000313" key="3">
    <source>
        <dbReference type="EMBL" id="MFC0350915.1"/>
    </source>
</evidence>
<dbReference type="Pfam" id="PF03572">
    <property type="entry name" value="Peptidase_S41"/>
    <property type="match status" value="1"/>
</dbReference>
<dbReference type="InterPro" id="IPR005151">
    <property type="entry name" value="Tail-specific_protease"/>
</dbReference>
<dbReference type="CDD" id="cd07561">
    <property type="entry name" value="Peptidase_S41_CPP_like"/>
    <property type="match status" value="1"/>
</dbReference>
<reference evidence="3 4" key="1">
    <citation type="submission" date="2024-09" db="EMBL/GenBank/DDBJ databases">
        <authorList>
            <person name="Sun Q."/>
            <person name="Mori K."/>
        </authorList>
    </citation>
    <scope>NUCLEOTIDE SEQUENCE [LARGE SCALE GENOMIC DNA]</scope>
    <source>
        <strain evidence="3 4">CCM 8677</strain>
    </source>
</reference>
<dbReference type="Gene3D" id="2.30.42.10">
    <property type="match status" value="1"/>
</dbReference>
<dbReference type="Pfam" id="PF00595">
    <property type="entry name" value="PDZ"/>
    <property type="match status" value="1"/>
</dbReference>
<keyword evidence="1" id="KW-0732">Signal</keyword>
<dbReference type="SUPFAM" id="SSF52096">
    <property type="entry name" value="ClpP/crotonase"/>
    <property type="match status" value="1"/>
</dbReference>